<gene>
    <name evidence="5" type="ORF">Tsubulata_026473</name>
</gene>
<keyword evidence="3" id="KW-0443">Lipid metabolism</keyword>
<reference evidence="5" key="2">
    <citation type="journal article" date="2023" name="Plants (Basel)">
        <title>Annotation of the Turnera subulata (Passifloraceae) Draft Genome Reveals the S-Locus Evolved after the Divergence of Turneroideae from Passifloroideae in a Stepwise Manner.</title>
        <authorList>
            <person name="Henning P.M."/>
            <person name="Roalson E.H."/>
            <person name="Mir W."/>
            <person name="McCubbin A.G."/>
            <person name="Shore J.S."/>
        </authorList>
    </citation>
    <scope>NUCLEOTIDE SEQUENCE</scope>
    <source>
        <strain evidence="5">F60SS</strain>
    </source>
</reference>
<dbReference type="AlphaFoldDB" id="A0A9Q0FTN6"/>
<name>A0A9Q0FTN6_9ROSI</name>
<dbReference type="Proteomes" id="UP001141552">
    <property type="component" value="Unassembled WGS sequence"/>
</dbReference>
<proteinExistence type="inferred from homology"/>
<evidence type="ECO:0000256" key="2">
    <source>
        <dbReference type="ARBA" id="ARBA00022801"/>
    </source>
</evidence>
<accession>A0A9Q0FTN6</accession>
<reference evidence="5" key="1">
    <citation type="submission" date="2022-02" db="EMBL/GenBank/DDBJ databases">
        <authorList>
            <person name="Henning P.M."/>
            <person name="McCubbin A.G."/>
            <person name="Shore J.S."/>
        </authorList>
    </citation>
    <scope>NUCLEOTIDE SEQUENCE</scope>
    <source>
        <strain evidence="5">F60SS</strain>
        <tissue evidence="5">Leaves</tissue>
    </source>
</reference>
<dbReference type="EMBL" id="JAKUCV010003779">
    <property type="protein sequence ID" value="KAJ4837633.1"/>
    <property type="molecule type" value="Genomic_DNA"/>
</dbReference>
<dbReference type="InterPro" id="IPR036514">
    <property type="entry name" value="SGNH_hydro_sf"/>
</dbReference>
<evidence type="ECO:0000256" key="3">
    <source>
        <dbReference type="ARBA" id="ARBA00022963"/>
    </source>
</evidence>
<dbReference type="SUPFAM" id="SSF52266">
    <property type="entry name" value="SGNH hydrolase"/>
    <property type="match status" value="1"/>
</dbReference>
<dbReference type="Gene3D" id="3.40.50.1110">
    <property type="entry name" value="SGNH hydrolase"/>
    <property type="match status" value="1"/>
</dbReference>
<dbReference type="PANTHER" id="PTHR45648">
    <property type="entry name" value="GDSL LIPASE/ACYLHYDROLASE FAMILY PROTEIN (AFU_ORTHOLOGUE AFUA_4G14700)"/>
    <property type="match status" value="1"/>
</dbReference>
<comment type="caution">
    <text evidence="5">The sequence shown here is derived from an EMBL/GenBank/DDBJ whole genome shotgun (WGS) entry which is preliminary data.</text>
</comment>
<evidence type="ECO:0000256" key="1">
    <source>
        <dbReference type="ARBA" id="ARBA00008668"/>
    </source>
</evidence>
<feature type="signal peptide" evidence="4">
    <location>
        <begin position="1"/>
        <end position="20"/>
    </location>
</feature>
<protein>
    <recommendedName>
        <fullName evidence="7">GDSL esterase/lipase</fullName>
    </recommendedName>
</protein>
<dbReference type="OrthoDB" id="1600564at2759"/>
<dbReference type="GO" id="GO:0016042">
    <property type="term" value="P:lipid catabolic process"/>
    <property type="evidence" value="ECO:0007669"/>
    <property type="project" value="UniProtKB-KW"/>
</dbReference>
<sequence length="308" mass="34093">MGTKLHYCQTAFFLVLQLQALPCYSFTSFVFGDSLVDAGNNNYLFTLSRANSPPYGIDFKPSGGQPTGRFTNGLTISDIAGRIPLKEQVNNFKQTRNYMVNVMGEAGTSKFLKKAIFSITIGSNDILNYALPSIPFLRSNKVSPSMYQDFMVSNLTIQLKLGARKFIVVGVGPLGCIPFVRALKLLPSGKCSVEINELVQGYNKKLTDMLGGLNQEMGPESVFVYANSYDNVEEPCCGGYFPPFVCFNGFNENVTSIMCDDPSKYLFWDAYHPTEAANMVIAKELVEGDGGRKIIFPMSIRELYNYTA</sequence>
<dbReference type="InterPro" id="IPR035669">
    <property type="entry name" value="SGNH_plant_lipase-like"/>
</dbReference>
<feature type="chain" id="PRO_5040137099" description="GDSL esterase/lipase" evidence="4">
    <location>
        <begin position="21"/>
        <end position="308"/>
    </location>
</feature>
<evidence type="ECO:0000256" key="4">
    <source>
        <dbReference type="SAM" id="SignalP"/>
    </source>
</evidence>
<dbReference type="CDD" id="cd01837">
    <property type="entry name" value="SGNH_plant_lipase_like"/>
    <property type="match status" value="1"/>
</dbReference>
<evidence type="ECO:0000313" key="6">
    <source>
        <dbReference type="Proteomes" id="UP001141552"/>
    </source>
</evidence>
<dbReference type="PANTHER" id="PTHR45648:SF5">
    <property type="entry name" value="OS04G0577300 PROTEIN"/>
    <property type="match status" value="1"/>
</dbReference>
<evidence type="ECO:0008006" key="7">
    <source>
        <dbReference type="Google" id="ProtNLM"/>
    </source>
</evidence>
<keyword evidence="2" id="KW-0378">Hydrolase</keyword>
<evidence type="ECO:0000313" key="5">
    <source>
        <dbReference type="EMBL" id="KAJ4837633.1"/>
    </source>
</evidence>
<dbReference type="InterPro" id="IPR001087">
    <property type="entry name" value="GDSL"/>
</dbReference>
<comment type="similarity">
    <text evidence="1">Belongs to the 'GDSL' lipolytic enzyme family.</text>
</comment>
<keyword evidence="3" id="KW-0442">Lipid degradation</keyword>
<keyword evidence="4" id="KW-0732">Signal</keyword>
<dbReference type="GO" id="GO:0016788">
    <property type="term" value="F:hydrolase activity, acting on ester bonds"/>
    <property type="evidence" value="ECO:0007669"/>
    <property type="project" value="InterPro"/>
</dbReference>
<keyword evidence="6" id="KW-1185">Reference proteome</keyword>
<dbReference type="InterPro" id="IPR051058">
    <property type="entry name" value="GDSL_Est/Lipase"/>
</dbReference>
<dbReference type="Pfam" id="PF00657">
    <property type="entry name" value="Lipase_GDSL"/>
    <property type="match status" value="1"/>
</dbReference>
<organism evidence="5 6">
    <name type="scientific">Turnera subulata</name>
    <dbReference type="NCBI Taxonomy" id="218843"/>
    <lineage>
        <taxon>Eukaryota</taxon>
        <taxon>Viridiplantae</taxon>
        <taxon>Streptophyta</taxon>
        <taxon>Embryophyta</taxon>
        <taxon>Tracheophyta</taxon>
        <taxon>Spermatophyta</taxon>
        <taxon>Magnoliopsida</taxon>
        <taxon>eudicotyledons</taxon>
        <taxon>Gunneridae</taxon>
        <taxon>Pentapetalae</taxon>
        <taxon>rosids</taxon>
        <taxon>fabids</taxon>
        <taxon>Malpighiales</taxon>
        <taxon>Passifloraceae</taxon>
        <taxon>Turnera</taxon>
    </lineage>
</organism>